<protein>
    <submittedName>
        <fullName evidence="2">Uncharacterized protein</fullName>
    </submittedName>
</protein>
<name>A0AAD7IHR0_9AGAR</name>
<reference evidence="2" key="1">
    <citation type="submission" date="2023-03" db="EMBL/GenBank/DDBJ databases">
        <title>Massive genome expansion in bonnet fungi (Mycena s.s.) driven by repeated elements and novel gene families across ecological guilds.</title>
        <authorList>
            <consortium name="Lawrence Berkeley National Laboratory"/>
            <person name="Harder C.B."/>
            <person name="Miyauchi S."/>
            <person name="Viragh M."/>
            <person name="Kuo A."/>
            <person name="Thoen E."/>
            <person name="Andreopoulos B."/>
            <person name="Lu D."/>
            <person name="Skrede I."/>
            <person name="Drula E."/>
            <person name="Henrissat B."/>
            <person name="Morin E."/>
            <person name="Kohler A."/>
            <person name="Barry K."/>
            <person name="LaButti K."/>
            <person name="Morin E."/>
            <person name="Salamov A."/>
            <person name="Lipzen A."/>
            <person name="Mereny Z."/>
            <person name="Hegedus B."/>
            <person name="Baldrian P."/>
            <person name="Stursova M."/>
            <person name="Weitz H."/>
            <person name="Taylor A."/>
            <person name="Grigoriev I.V."/>
            <person name="Nagy L.G."/>
            <person name="Martin F."/>
            <person name="Kauserud H."/>
        </authorList>
    </citation>
    <scope>NUCLEOTIDE SEQUENCE</scope>
    <source>
        <strain evidence="2">CBHHK188m</strain>
    </source>
</reference>
<organism evidence="2 3">
    <name type="scientific">Mycena maculata</name>
    <dbReference type="NCBI Taxonomy" id="230809"/>
    <lineage>
        <taxon>Eukaryota</taxon>
        <taxon>Fungi</taxon>
        <taxon>Dikarya</taxon>
        <taxon>Basidiomycota</taxon>
        <taxon>Agaricomycotina</taxon>
        <taxon>Agaricomycetes</taxon>
        <taxon>Agaricomycetidae</taxon>
        <taxon>Agaricales</taxon>
        <taxon>Marasmiineae</taxon>
        <taxon>Mycenaceae</taxon>
        <taxon>Mycena</taxon>
    </lineage>
</organism>
<evidence type="ECO:0000313" key="2">
    <source>
        <dbReference type="EMBL" id="KAJ7742149.1"/>
    </source>
</evidence>
<keyword evidence="3" id="KW-1185">Reference proteome</keyword>
<feature type="compositionally biased region" description="Gly residues" evidence="1">
    <location>
        <begin position="21"/>
        <end position="30"/>
    </location>
</feature>
<proteinExistence type="predicted"/>
<comment type="caution">
    <text evidence="2">The sequence shown here is derived from an EMBL/GenBank/DDBJ whole genome shotgun (WGS) entry which is preliminary data.</text>
</comment>
<evidence type="ECO:0000313" key="3">
    <source>
        <dbReference type="Proteomes" id="UP001215280"/>
    </source>
</evidence>
<feature type="region of interest" description="Disordered" evidence="1">
    <location>
        <begin position="55"/>
        <end position="81"/>
    </location>
</feature>
<feature type="region of interest" description="Disordered" evidence="1">
    <location>
        <begin position="1"/>
        <end position="42"/>
    </location>
</feature>
<dbReference type="EMBL" id="JARJLG010000119">
    <property type="protein sequence ID" value="KAJ7742149.1"/>
    <property type="molecule type" value="Genomic_DNA"/>
</dbReference>
<dbReference type="Proteomes" id="UP001215280">
    <property type="component" value="Unassembled WGS sequence"/>
</dbReference>
<sequence length="279" mass="29760">MVSRVGSPAARAAATSDGGHQEGAGGGGARDGAAHTFADDRDSIWWRRRDVGAAPRPALRNAKTAVKKPAPGGGPSSIRLPPPPHTCEEAFATVLPNHSPWQITKRYRRSAIPSSHTAVGEVVFLDPTGGGEEELARAQGPGANQECEADEERGWVQPGVTESGGWHPAASATGPLGVNVPRELRARVGCPTYVLCRSWWGEDEDPKAKMGDDGCGERGDTIFALHMGGPTADRPAAHVASLFYCGFRAGKIRAKRDERTRREADDGCIYLRTAHQERD</sequence>
<evidence type="ECO:0000256" key="1">
    <source>
        <dbReference type="SAM" id="MobiDB-lite"/>
    </source>
</evidence>
<accession>A0AAD7IHR0</accession>
<gene>
    <name evidence="2" type="ORF">DFH07DRAFT_943381</name>
</gene>
<dbReference type="AlphaFoldDB" id="A0AAD7IHR0"/>